<evidence type="ECO:0000313" key="3">
    <source>
        <dbReference type="Proteomes" id="UP000199126"/>
    </source>
</evidence>
<keyword evidence="3" id="KW-1185">Reference proteome</keyword>
<proteinExistence type="predicted"/>
<gene>
    <name evidence="2" type="ORF">SAMN04487948_101541</name>
</gene>
<accession>A0A1H8NH37</accession>
<feature type="compositionally biased region" description="Polar residues" evidence="1">
    <location>
        <begin position="44"/>
        <end position="58"/>
    </location>
</feature>
<evidence type="ECO:0008006" key="4">
    <source>
        <dbReference type="Google" id="ProtNLM"/>
    </source>
</evidence>
<dbReference type="Proteomes" id="UP000199126">
    <property type="component" value="Unassembled WGS sequence"/>
</dbReference>
<protein>
    <recommendedName>
        <fullName evidence="4">Ribbon-helix-helix domain-containing protein</fullName>
    </recommendedName>
</protein>
<dbReference type="EMBL" id="FODV01000001">
    <property type="protein sequence ID" value="SEO28799.1"/>
    <property type="molecule type" value="Genomic_DNA"/>
</dbReference>
<organism evidence="2 3">
    <name type="scientific">Halogranum amylolyticum</name>
    <dbReference type="NCBI Taxonomy" id="660520"/>
    <lineage>
        <taxon>Archaea</taxon>
        <taxon>Methanobacteriati</taxon>
        <taxon>Methanobacteriota</taxon>
        <taxon>Stenosarchaea group</taxon>
        <taxon>Halobacteria</taxon>
        <taxon>Halobacteriales</taxon>
        <taxon>Haloferacaceae</taxon>
    </lineage>
</organism>
<feature type="region of interest" description="Disordered" evidence="1">
    <location>
        <begin position="44"/>
        <end position="80"/>
    </location>
</feature>
<evidence type="ECO:0000313" key="2">
    <source>
        <dbReference type="EMBL" id="SEO28799.1"/>
    </source>
</evidence>
<sequence>MAAGISNRVREIAEVRDLPESEVFEQALERGLEDLWEDLVSLGSSTANSTARTPSSASVGRKSSERSESVMSSRKTSTGA</sequence>
<dbReference type="AlphaFoldDB" id="A0A1H8NH37"/>
<name>A0A1H8NH37_9EURY</name>
<evidence type="ECO:0000256" key="1">
    <source>
        <dbReference type="SAM" id="MobiDB-lite"/>
    </source>
</evidence>
<feature type="compositionally biased region" description="Low complexity" evidence="1">
    <location>
        <begin position="69"/>
        <end position="80"/>
    </location>
</feature>
<reference evidence="3" key="1">
    <citation type="submission" date="2016-10" db="EMBL/GenBank/DDBJ databases">
        <authorList>
            <person name="Varghese N."/>
            <person name="Submissions S."/>
        </authorList>
    </citation>
    <scope>NUCLEOTIDE SEQUENCE [LARGE SCALE GENOMIC DNA]</scope>
    <source>
        <strain evidence="3">CGMCC 1.10121</strain>
    </source>
</reference>